<feature type="binding site" evidence="14">
    <location>
        <position position="509"/>
    </location>
    <ligand>
        <name>ATP</name>
        <dbReference type="ChEBI" id="CHEBI:30616"/>
    </ligand>
</feature>
<dbReference type="SFLD" id="SFLDG00002">
    <property type="entry name" value="C1.7:_P-type_atpase_like"/>
    <property type="match status" value="1"/>
</dbReference>
<evidence type="ECO:0000256" key="6">
    <source>
        <dbReference type="ARBA" id="ARBA00022741"/>
    </source>
</evidence>
<feature type="binding site" evidence="14">
    <location>
        <position position="813"/>
    </location>
    <ligand>
        <name>ATP</name>
        <dbReference type="ChEBI" id="CHEBI:30616"/>
    </ligand>
</feature>
<evidence type="ECO:0000256" key="12">
    <source>
        <dbReference type="ARBA" id="ARBA00034036"/>
    </source>
</evidence>
<evidence type="ECO:0000256" key="15">
    <source>
        <dbReference type="PIRSR" id="PIRSR606539-3"/>
    </source>
</evidence>
<dbReference type="Ensembl" id="ENSVKKT00000011961.1">
    <property type="protein sequence ID" value="ENSVKKP00000011682.1"/>
    <property type="gene ID" value="ENSVKKG00000008132.1"/>
</dbReference>
<dbReference type="Gene3D" id="2.70.150.10">
    <property type="entry name" value="Calcium-transporting ATPase, cytoplasmic transduction domain A"/>
    <property type="match status" value="1"/>
</dbReference>
<feature type="transmembrane region" description="Helical" evidence="16">
    <location>
        <begin position="273"/>
        <end position="295"/>
    </location>
</feature>
<feature type="domain" description="P-type ATPase C-terminal" evidence="18">
    <location>
        <begin position="835"/>
        <end position="1084"/>
    </location>
</feature>
<evidence type="ECO:0000313" key="20">
    <source>
        <dbReference type="Proteomes" id="UP000694545"/>
    </source>
</evidence>
<evidence type="ECO:0000256" key="11">
    <source>
        <dbReference type="ARBA" id="ARBA00023136"/>
    </source>
</evidence>
<dbReference type="PROSITE" id="PS00154">
    <property type="entry name" value="ATPASE_E1_E2"/>
    <property type="match status" value="1"/>
</dbReference>
<dbReference type="InterPro" id="IPR008250">
    <property type="entry name" value="ATPase_P-typ_transduc_dom_A_sf"/>
</dbReference>
<dbReference type="InterPro" id="IPR036412">
    <property type="entry name" value="HAD-like_sf"/>
</dbReference>
<name>A0A8D2JAB9_VARKO</name>
<feature type="binding site" evidence="14">
    <location>
        <position position="646"/>
    </location>
    <ligand>
        <name>ATP</name>
        <dbReference type="ChEBI" id="CHEBI:30616"/>
    </ligand>
</feature>
<keyword evidence="20" id="KW-1185">Reference proteome</keyword>
<feature type="transmembrane region" description="Helical" evidence="16">
    <location>
        <begin position="983"/>
        <end position="1004"/>
    </location>
</feature>
<dbReference type="SFLD" id="SFLDS00003">
    <property type="entry name" value="Haloacid_Dehalogenase"/>
    <property type="match status" value="1"/>
</dbReference>
<dbReference type="NCBIfam" id="TIGR01494">
    <property type="entry name" value="ATPase_P-type"/>
    <property type="match status" value="1"/>
</dbReference>
<sequence>TVSDFTWVVKANDRAYHDQFQKNYAWCLKRKKYAGNTIKTAKYSILTFLPLNLYEQFHQMSNLYFLIIILLQTIPPISTLPWFALLFPLVLLLGIRGIRDLIDDVVSMLLLLALMLPDLLQKQWRDICVGDIVCLRKDSFVPADLLLLSSSEPNSLCYVETMDIDGETNLKYRQAPLVTHELLASGKSMAAFDGKVMCDEPNSRMHSFVGTLEWHGEMYSLDNEKLLLRGCRIRNTEVCYGLVIYAGFDSKIMKNCGKIKLKKTKLNCLMDRLVILITVALVLASLGLAVGSGVWANKFYQEHSYLFAFYDQNSAIKYAFFAFWGFLILLSLVIPMSMLITFEFIYLVNSCFINWDLEMYYAPKDTPAKARSTSLNDQLGQIEFVFSDKTGTLTQNIMSFKKCCINGTIYGNYWDRKLEFYNASLLDTIQRDGNPLVREFLRLLALCHTVMVEEKDNQVLYQAASPDEEALVMAARNMGYVFLSRTPESITISELGVERTYEVLALLDFNSVRKRMSILVRDPEGHIKLYTKGADTVILERLHCDQATEGCTIKALNSFAAETLRTLCLATREVDEQEYALWSKNHHAATILLQDRAQELDKVYEDLEKNLWLLGATAIEDKLQDGVPETIQLLKRGDIKVWVLTGDKQETAVNIGFACQLLSDDMAILEESDIRYDGEMFWRKRWWAFSRHDKKALVVTGDFLVRFISSCLFPRPNLQLACSPSNQAQKTWLEPLMFSPMRSTSLWERFGCSRANSGKDHESLVEKAFVDLAMMCQAVICCRVTPKQKAQVVQMVKRHKDAISLAIGDGANDVNMIKTADIGVGISGQEGLQAVQCSDYALAQFRYLQRLLFVHGRWSYIRICKFLRYFFFKTFAGMMVQIWFAFHTGFTAQPLLEGWFLALYNVFYTSYPVLCMGLFEQDVSAKKSLQFPELYKVGQKSQLFSFRTFCMAFVHGSLVSLANFYITLWVMQDRASVQVAGDIQSFAMIIATSAILTVIIESMLEIKFWTVFSTLAIVVSLGFYCLFTYLTQSFFAYKMYPDAFPFPDATRNALTDPMALLVVSLCVVVNILPSLVVRFVRSVRFQARGMKASQKTVELVSHIRRNTLQRRSAYAFSHVEGYADLISRGASLRIKAHKAHGQVGSILSTPSPTVPKPSAPPVPAQQKSVTSAWLVAMQKPPSSRRVGPSVEEPWRAGSEPNPGCTYWALQLNPQALNGAPCYFPKCQPFCIDVGKEKEKTAFTLFCHRSENSHFWCVCSEEPWKDFDGDTFP</sequence>
<evidence type="ECO:0000256" key="16">
    <source>
        <dbReference type="RuleBase" id="RU362033"/>
    </source>
</evidence>
<reference evidence="19" key="1">
    <citation type="submission" date="2025-08" db="UniProtKB">
        <authorList>
            <consortium name="Ensembl"/>
        </authorList>
    </citation>
    <scope>IDENTIFICATION</scope>
</reference>
<dbReference type="AlphaFoldDB" id="A0A8D2JAB9"/>
<dbReference type="InterPro" id="IPR032631">
    <property type="entry name" value="P-type_ATPase_N"/>
</dbReference>
<dbReference type="SFLD" id="SFLDF00027">
    <property type="entry name" value="p-type_atpase"/>
    <property type="match status" value="1"/>
</dbReference>
<feature type="binding site" evidence="15">
    <location>
        <position position="809"/>
    </location>
    <ligand>
        <name>Mg(2+)</name>
        <dbReference type="ChEBI" id="CHEBI:18420"/>
    </ligand>
</feature>
<comment type="cofactor">
    <cofactor evidence="1 15">
        <name>Mg(2+)</name>
        <dbReference type="ChEBI" id="CHEBI:18420"/>
    </cofactor>
</comment>
<dbReference type="GO" id="GO:0000287">
    <property type="term" value="F:magnesium ion binding"/>
    <property type="evidence" value="ECO:0007669"/>
    <property type="project" value="UniProtKB-UniRule"/>
</dbReference>
<dbReference type="InterPro" id="IPR018303">
    <property type="entry name" value="ATPase_P-typ_P_site"/>
</dbReference>
<keyword evidence="6 14" id="KW-0547">Nucleotide-binding</keyword>
<dbReference type="NCBIfam" id="TIGR01652">
    <property type="entry name" value="ATPase-Plipid"/>
    <property type="match status" value="1"/>
</dbReference>
<dbReference type="CDD" id="cd02073">
    <property type="entry name" value="P-type_ATPase_APLT_Dnf-like"/>
    <property type="match status" value="1"/>
</dbReference>
<feature type="binding site" evidence="14">
    <location>
        <position position="388"/>
    </location>
    <ligand>
        <name>ATP</name>
        <dbReference type="ChEBI" id="CHEBI:30616"/>
    </ligand>
</feature>
<feature type="active site" description="4-aspartylphosphate intermediate" evidence="13">
    <location>
        <position position="388"/>
    </location>
</feature>
<evidence type="ECO:0000256" key="13">
    <source>
        <dbReference type="PIRSR" id="PIRSR606539-1"/>
    </source>
</evidence>
<dbReference type="GO" id="GO:0005524">
    <property type="term" value="F:ATP binding"/>
    <property type="evidence" value="ECO:0007669"/>
    <property type="project" value="UniProtKB-UniRule"/>
</dbReference>
<evidence type="ECO:0000256" key="9">
    <source>
        <dbReference type="ARBA" id="ARBA00022967"/>
    </source>
</evidence>
<feature type="binding site" evidence="15">
    <location>
        <position position="390"/>
    </location>
    <ligand>
        <name>Mg(2+)</name>
        <dbReference type="ChEBI" id="CHEBI:18420"/>
    </ligand>
</feature>
<feature type="binding site" evidence="14">
    <location>
        <position position="812"/>
    </location>
    <ligand>
        <name>ATP</name>
        <dbReference type="ChEBI" id="CHEBI:30616"/>
    </ligand>
</feature>
<dbReference type="PANTHER" id="PTHR24092">
    <property type="entry name" value="PROBABLE PHOSPHOLIPID-TRANSPORTING ATPASE"/>
    <property type="match status" value="1"/>
</dbReference>
<dbReference type="Gene3D" id="3.40.1110.10">
    <property type="entry name" value="Calcium-transporting ATPase, cytoplasmic domain N"/>
    <property type="match status" value="1"/>
</dbReference>
<feature type="binding site" evidence="14">
    <location>
        <position position="789"/>
    </location>
    <ligand>
        <name>ATP</name>
        <dbReference type="ChEBI" id="CHEBI:30616"/>
    </ligand>
</feature>
<dbReference type="Pfam" id="PF13246">
    <property type="entry name" value="Cation_ATPase"/>
    <property type="match status" value="1"/>
</dbReference>
<feature type="transmembrane region" description="Helical" evidence="16">
    <location>
        <begin position="315"/>
        <end position="334"/>
    </location>
</feature>
<protein>
    <recommendedName>
        <fullName evidence="16">Phospholipid-transporting ATPase</fullName>
        <ecNumber evidence="16">7.6.2.1</ecNumber>
    </recommendedName>
</protein>
<feature type="transmembrane region" description="Helical" evidence="16">
    <location>
        <begin position="101"/>
        <end position="120"/>
    </location>
</feature>
<dbReference type="InterPro" id="IPR006539">
    <property type="entry name" value="P-type_ATPase_IV"/>
</dbReference>
<evidence type="ECO:0000256" key="14">
    <source>
        <dbReference type="PIRSR" id="PIRSR606539-2"/>
    </source>
</evidence>
<dbReference type="OMA" id="DILMFFR"/>
<evidence type="ECO:0000259" key="17">
    <source>
        <dbReference type="Pfam" id="PF16209"/>
    </source>
</evidence>
<feature type="binding site" evidence="14">
    <location>
        <position position="783"/>
    </location>
    <ligand>
        <name>ATP</name>
        <dbReference type="ChEBI" id="CHEBI:30616"/>
    </ligand>
</feature>
<feature type="transmembrane region" description="Helical" evidence="16">
    <location>
        <begin position="866"/>
        <end position="886"/>
    </location>
</feature>
<dbReference type="GO" id="GO:0140326">
    <property type="term" value="F:ATPase-coupled intramembrane lipid transporter activity"/>
    <property type="evidence" value="ECO:0007669"/>
    <property type="project" value="UniProtKB-EC"/>
</dbReference>
<dbReference type="Proteomes" id="UP000694545">
    <property type="component" value="Unplaced"/>
</dbReference>
<evidence type="ECO:0000256" key="5">
    <source>
        <dbReference type="ARBA" id="ARBA00022723"/>
    </source>
</evidence>
<dbReference type="GO" id="GO:0016887">
    <property type="term" value="F:ATP hydrolysis activity"/>
    <property type="evidence" value="ECO:0007669"/>
    <property type="project" value="InterPro"/>
</dbReference>
<dbReference type="InterPro" id="IPR001757">
    <property type="entry name" value="P_typ_ATPase"/>
</dbReference>
<dbReference type="SUPFAM" id="SSF81665">
    <property type="entry name" value="Calcium ATPase, transmembrane domain M"/>
    <property type="match status" value="1"/>
</dbReference>
<dbReference type="SUPFAM" id="SSF81660">
    <property type="entry name" value="Metal cation-transporting ATPase, ATP-binding domain N"/>
    <property type="match status" value="1"/>
</dbReference>
<evidence type="ECO:0000256" key="2">
    <source>
        <dbReference type="ARBA" id="ARBA00004141"/>
    </source>
</evidence>
<proteinExistence type="inferred from homology"/>
<evidence type="ECO:0000256" key="8">
    <source>
        <dbReference type="ARBA" id="ARBA00022842"/>
    </source>
</evidence>
<accession>A0A8D2JAB9</accession>
<feature type="binding site" evidence="14">
    <location>
        <position position="647"/>
    </location>
    <ligand>
        <name>ATP</name>
        <dbReference type="ChEBI" id="CHEBI:30616"/>
    </ligand>
</feature>
<dbReference type="InterPro" id="IPR032630">
    <property type="entry name" value="P_typ_ATPase_c"/>
</dbReference>
<comment type="subcellular location">
    <subcellularLocation>
        <location evidence="2 16">Membrane</location>
        <topology evidence="2 16">Multi-pass membrane protein</topology>
    </subcellularLocation>
</comment>
<dbReference type="SUPFAM" id="SSF56784">
    <property type="entry name" value="HAD-like"/>
    <property type="match status" value="1"/>
</dbReference>
<dbReference type="GO" id="GO:0005886">
    <property type="term" value="C:plasma membrane"/>
    <property type="evidence" value="ECO:0007669"/>
    <property type="project" value="TreeGrafter"/>
</dbReference>
<feature type="transmembrane region" description="Helical" evidence="16">
    <location>
        <begin position="949"/>
        <end position="971"/>
    </location>
</feature>
<dbReference type="Pfam" id="PF16209">
    <property type="entry name" value="PhoLip_ATPase_N"/>
    <property type="match status" value="1"/>
</dbReference>
<keyword evidence="10 16" id="KW-1133">Transmembrane helix</keyword>
<dbReference type="InterPro" id="IPR023298">
    <property type="entry name" value="ATPase_P-typ_TM_dom_sf"/>
</dbReference>
<dbReference type="GO" id="GO:0005802">
    <property type="term" value="C:trans-Golgi network"/>
    <property type="evidence" value="ECO:0007669"/>
    <property type="project" value="TreeGrafter"/>
</dbReference>
<organism evidence="19 20">
    <name type="scientific">Varanus komodoensis</name>
    <name type="common">Komodo dragon</name>
    <dbReference type="NCBI Taxonomy" id="61221"/>
    <lineage>
        <taxon>Eukaryota</taxon>
        <taxon>Metazoa</taxon>
        <taxon>Chordata</taxon>
        <taxon>Craniata</taxon>
        <taxon>Vertebrata</taxon>
        <taxon>Euteleostomi</taxon>
        <taxon>Lepidosauria</taxon>
        <taxon>Squamata</taxon>
        <taxon>Bifurcata</taxon>
        <taxon>Unidentata</taxon>
        <taxon>Episquamata</taxon>
        <taxon>Toxicofera</taxon>
        <taxon>Anguimorpha</taxon>
        <taxon>Paleoanguimorpha</taxon>
        <taxon>Varanoidea</taxon>
        <taxon>Varanidae</taxon>
        <taxon>Varanus</taxon>
    </lineage>
</organism>
<feature type="transmembrane region" description="Helical" evidence="16">
    <location>
        <begin position="1057"/>
        <end position="1080"/>
    </location>
</feature>
<dbReference type="GO" id="GO:0045332">
    <property type="term" value="P:phospholipid translocation"/>
    <property type="evidence" value="ECO:0007669"/>
    <property type="project" value="TreeGrafter"/>
</dbReference>
<dbReference type="PANTHER" id="PTHR24092:SF78">
    <property type="entry name" value="PHOSPHOLIPID-TRANSPORTING ATPASE IK"/>
    <property type="match status" value="1"/>
</dbReference>
<comment type="similarity">
    <text evidence="3 16">Belongs to the cation transport ATPase (P-type) (TC 3.A.3) family. Type IV subfamily.</text>
</comment>
<dbReference type="GO" id="GO:0007030">
    <property type="term" value="P:Golgi organization"/>
    <property type="evidence" value="ECO:0007669"/>
    <property type="project" value="TreeGrafter"/>
</dbReference>
<evidence type="ECO:0000256" key="1">
    <source>
        <dbReference type="ARBA" id="ARBA00001946"/>
    </source>
</evidence>
<keyword evidence="11 16" id="KW-0472">Membrane</keyword>
<dbReference type="InterPro" id="IPR044492">
    <property type="entry name" value="P_typ_ATPase_HD_dom"/>
</dbReference>
<comment type="catalytic activity">
    <reaction evidence="12 16">
        <text>ATP + H2O + phospholipidSide 1 = ADP + phosphate + phospholipidSide 2.</text>
        <dbReference type="EC" id="7.6.2.1"/>
    </reaction>
</comment>
<evidence type="ECO:0000313" key="19">
    <source>
        <dbReference type="Ensembl" id="ENSVKKP00000011682.1"/>
    </source>
</evidence>
<feature type="binding site" evidence="14">
    <location>
        <position position="565"/>
    </location>
    <ligand>
        <name>ATP</name>
        <dbReference type="ChEBI" id="CHEBI:30616"/>
    </ligand>
</feature>
<evidence type="ECO:0000256" key="10">
    <source>
        <dbReference type="ARBA" id="ARBA00022989"/>
    </source>
</evidence>
<dbReference type="InterPro" id="IPR023299">
    <property type="entry name" value="ATPase_P-typ_cyto_dom_N"/>
</dbReference>
<dbReference type="Pfam" id="PF16212">
    <property type="entry name" value="PhoLip_ATPase_C"/>
    <property type="match status" value="1"/>
</dbReference>
<reference evidence="19" key="2">
    <citation type="submission" date="2025-09" db="UniProtKB">
        <authorList>
            <consortium name="Ensembl"/>
        </authorList>
    </citation>
    <scope>IDENTIFICATION</scope>
</reference>
<feature type="transmembrane region" description="Helical" evidence="16">
    <location>
        <begin position="1011"/>
        <end position="1037"/>
    </location>
</feature>
<keyword evidence="5 15" id="KW-0479">Metal-binding</keyword>
<feature type="binding site" evidence="14">
    <location>
        <position position="532"/>
    </location>
    <ligand>
        <name>ATP</name>
        <dbReference type="ChEBI" id="CHEBI:30616"/>
    </ligand>
</feature>
<evidence type="ECO:0000256" key="4">
    <source>
        <dbReference type="ARBA" id="ARBA00022692"/>
    </source>
</evidence>
<feature type="binding site" evidence="15">
    <location>
        <position position="388"/>
    </location>
    <ligand>
        <name>Mg(2+)</name>
        <dbReference type="ChEBI" id="CHEBI:18420"/>
    </ligand>
</feature>
<dbReference type="SUPFAM" id="SSF81653">
    <property type="entry name" value="Calcium ATPase, transduction domain A"/>
    <property type="match status" value="1"/>
</dbReference>
<evidence type="ECO:0000259" key="18">
    <source>
        <dbReference type="Pfam" id="PF16212"/>
    </source>
</evidence>
<evidence type="ECO:0000256" key="3">
    <source>
        <dbReference type="ARBA" id="ARBA00008109"/>
    </source>
</evidence>
<feature type="binding site" evidence="14">
    <location>
        <position position="645"/>
    </location>
    <ligand>
        <name>ATP</name>
        <dbReference type="ChEBI" id="CHEBI:30616"/>
    </ligand>
</feature>
<keyword evidence="7 14" id="KW-0067">ATP-binding</keyword>
<feature type="transmembrane region" description="Helical" evidence="16">
    <location>
        <begin position="63"/>
        <end position="95"/>
    </location>
</feature>
<dbReference type="EC" id="7.6.2.1" evidence="16"/>
<feature type="binding site" evidence="14">
    <location>
        <position position="390"/>
    </location>
    <ligand>
        <name>ATP</name>
        <dbReference type="ChEBI" id="CHEBI:30616"/>
    </ligand>
</feature>
<dbReference type="Gene3D" id="3.40.50.1000">
    <property type="entry name" value="HAD superfamily/HAD-like"/>
    <property type="match status" value="1"/>
</dbReference>
<keyword evidence="8 15" id="KW-0460">Magnesium</keyword>
<feature type="binding site" evidence="15">
    <location>
        <position position="813"/>
    </location>
    <ligand>
        <name>Mg(2+)</name>
        <dbReference type="ChEBI" id="CHEBI:18420"/>
    </ligand>
</feature>
<keyword evidence="4 16" id="KW-0812">Transmembrane</keyword>
<feature type="binding site" evidence="14">
    <location>
        <position position="468"/>
    </location>
    <ligand>
        <name>ATP</name>
        <dbReference type="ChEBI" id="CHEBI:30616"/>
    </ligand>
</feature>
<feature type="domain" description="P-type ATPase N-terminal" evidence="17">
    <location>
        <begin position="11"/>
        <end position="84"/>
    </location>
</feature>
<feature type="binding site" evidence="14">
    <location>
        <position position="389"/>
    </location>
    <ligand>
        <name>ATP</name>
        <dbReference type="ChEBI" id="CHEBI:30616"/>
    </ligand>
</feature>
<evidence type="ECO:0000256" key="7">
    <source>
        <dbReference type="ARBA" id="ARBA00022840"/>
    </source>
</evidence>
<dbReference type="InterPro" id="IPR023214">
    <property type="entry name" value="HAD_sf"/>
</dbReference>
<keyword evidence="9 16" id="KW-1278">Translocase</keyword>
<feature type="transmembrane region" description="Helical" evidence="16">
    <location>
        <begin position="898"/>
        <end position="919"/>
    </location>
</feature>
<dbReference type="PRINTS" id="PR00119">
    <property type="entry name" value="CATATPASE"/>
</dbReference>